<dbReference type="EMBL" id="REGN01001928">
    <property type="protein sequence ID" value="RNA31568.1"/>
    <property type="molecule type" value="Genomic_DNA"/>
</dbReference>
<proteinExistence type="predicted"/>
<gene>
    <name evidence="1" type="ORF">BpHYR1_019073</name>
</gene>
<comment type="caution">
    <text evidence="1">The sequence shown here is derived from an EMBL/GenBank/DDBJ whole genome shotgun (WGS) entry which is preliminary data.</text>
</comment>
<sequence>MRLDELRKEIFEELKNILKSLVENPQLKLAEALSEVNMFSASYQFESMSGIYSYVKITCLIIQFKLNNIQTESQNNSLSKNVLTEKKLVLSESIRPKIENDKKRVDSRFVTFAFNNSQEFPKYSSTKKSDQINDVNNFISRIKEKATDVSSTIKNSIGDILDDQDSTDRPETMFQKLKRTLSSSFSVKKTSNENLSKLVNQIGNSVLRNDEALSSYALMYCNFTTNSDPNPIWQKLLNSDGKEKITNGKRRVKVKRINENKVKKRDELKIGSAIKSSVEDIFNEQKSLNEPKNQSLMHIIKRSSSFLFSSMRGCEVRFNSIISIQQNLNNF</sequence>
<protein>
    <submittedName>
        <fullName evidence="1">Uncharacterized protein</fullName>
    </submittedName>
</protein>
<organism evidence="1 2">
    <name type="scientific">Brachionus plicatilis</name>
    <name type="common">Marine rotifer</name>
    <name type="synonym">Brachionus muelleri</name>
    <dbReference type="NCBI Taxonomy" id="10195"/>
    <lineage>
        <taxon>Eukaryota</taxon>
        <taxon>Metazoa</taxon>
        <taxon>Spiralia</taxon>
        <taxon>Gnathifera</taxon>
        <taxon>Rotifera</taxon>
        <taxon>Eurotatoria</taxon>
        <taxon>Monogononta</taxon>
        <taxon>Pseudotrocha</taxon>
        <taxon>Ploima</taxon>
        <taxon>Brachionidae</taxon>
        <taxon>Brachionus</taxon>
    </lineage>
</organism>
<name>A0A3M7S7J9_BRAPC</name>
<keyword evidence="2" id="KW-1185">Reference proteome</keyword>
<evidence type="ECO:0000313" key="1">
    <source>
        <dbReference type="EMBL" id="RNA31568.1"/>
    </source>
</evidence>
<evidence type="ECO:0000313" key="2">
    <source>
        <dbReference type="Proteomes" id="UP000276133"/>
    </source>
</evidence>
<dbReference type="Proteomes" id="UP000276133">
    <property type="component" value="Unassembled WGS sequence"/>
</dbReference>
<reference evidence="1 2" key="1">
    <citation type="journal article" date="2018" name="Sci. Rep.">
        <title>Genomic signatures of local adaptation to the degree of environmental predictability in rotifers.</title>
        <authorList>
            <person name="Franch-Gras L."/>
            <person name="Hahn C."/>
            <person name="Garcia-Roger E.M."/>
            <person name="Carmona M.J."/>
            <person name="Serra M."/>
            <person name="Gomez A."/>
        </authorList>
    </citation>
    <scope>NUCLEOTIDE SEQUENCE [LARGE SCALE GENOMIC DNA]</scope>
    <source>
        <strain evidence="1">HYR1</strain>
    </source>
</reference>
<dbReference type="AlphaFoldDB" id="A0A3M7S7J9"/>
<accession>A0A3M7S7J9</accession>